<reference evidence="3" key="1">
    <citation type="submission" date="2018-08" db="EMBL/GenBank/DDBJ databases">
        <authorList>
            <person name="Rossello M."/>
        </authorList>
    </citation>
    <scope>NUCLEOTIDE SEQUENCE [LARGE SCALE GENOMIC DNA]</scope>
    <source>
        <strain evidence="3">cv. Chinese Spring</strain>
    </source>
</reference>
<dbReference type="RefSeq" id="XP_044339450.1">
    <property type="nucleotide sequence ID" value="XM_044483515.1"/>
</dbReference>
<sequence length="483" mass="54574">MSSTEMQMRFCRGSGETVDSFHASRYPSPSTEDPACLLPRRAPTPSYASTEDLGDLHDSLEEVDVVELDPHDQPARMVADPGQIAWHALDLKFPREESESDWSDWSEGDGRLIDGEEKDCPGNEVVDSDDDDDDDDDDNCNVQVVYEDKSPNTKIICPGKLYPESEAEEIELEWIESYCKQMGEYSELFDDILAREDHDDFTTLPPFPMKLLPPTTSLCFMDGGYCYHSLYKTHDTSTTASTLGYRTPQQMLQFFSMRLSSSGLSYPISVYGILAVRDDLDQRRNYLFNCPRDTAVEIVNQESFDLPLCSPCRGIYVLDEALLEVDLWVKKEGNGSADKHILSAYAEIEVRANFDIMLGGRIPGVDCNLDLTYMIIARSIEAVVQVYAEVDHPHHVKFTALSTGYDDEIVLFDDKISGSVKLFQHIVAVKRNENLDVLLRVDESLFQWTFHDEYVGPVSSPDDSILQYGQFFVRVLFAPKNSA</sequence>
<organism evidence="3">
    <name type="scientific">Triticum aestivum</name>
    <name type="common">Wheat</name>
    <dbReference type="NCBI Taxonomy" id="4565"/>
    <lineage>
        <taxon>Eukaryota</taxon>
        <taxon>Viridiplantae</taxon>
        <taxon>Streptophyta</taxon>
        <taxon>Embryophyta</taxon>
        <taxon>Tracheophyta</taxon>
        <taxon>Spermatophyta</taxon>
        <taxon>Magnoliopsida</taxon>
        <taxon>Liliopsida</taxon>
        <taxon>Poales</taxon>
        <taxon>Poaceae</taxon>
        <taxon>BOP clade</taxon>
        <taxon>Pooideae</taxon>
        <taxon>Triticodae</taxon>
        <taxon>Triticeae</taxon>
        <taxon>Triticinae</taxon>
        <taxon>Triticum</taxon>
    </lineage>
</organism>
<dbReference type="OrthoDB" id="677498at2759"/>
<dbReference type="Gramene" id="TraesLDM3A03G01361220.1">
    <property type="protein sequence ID" value="TraesLDM3A03G01361220.1"/>
    <property type="gene ID" value="TraesLDM3A03G01361220"/>
</dbReference>
<dbReference type="AlphaFoldDB" id="A0A3B6ED94"/>
<dbReference type="STRING" id="4565.A0A3B6ED94"/>
<dbReference type="Gramene" id="TraesJAG3A03G01368110.1">
    <property type="protein sequence ID" value="TraesJAG3A03G01368110.1"/>
    <property type="gene ID" value="TraesJAG3A03G01368110"/>
</dbReference>
<dbReference type="Gramene" id="TraesLAC3A03G01302660.1">
    <property type="protein sequence ID" value="TraesLAC3A03G01302660.1"/>
    <property type="gene ID" value="TraesLAC3A03G01302660"/>
</dbReference>
<feature type="region of interest" description="Disordered" evidence="1">
    <location>
        <begin position="97"/>
        <end position="139"/>
    </location>
</feature>
<evidence type="ECO:0000313" key="3">
    <source>
        <dbReference type="EnsemblPlants" id="TraesCS3A02G143600.1"/>
    </source>
</evidence>
<dbReference type="Gramene" id="TraesMAC3A03G01357040.1">
    <property type="protein sequence ID" value="TraesMAC3A03G01357040.1"/>
    <property type="gene ID" value="TraesMAC3A03G01357040"/>
</dbReference>
<feature type="compositionally biased region" description="Basic and acidic residues" evidence="1">
    <location>
        <begin position="108"/>
        <end position="121"/>
    </location>
</feature>
<reference evidence="3" key="2">
    <citation type="submission" date="2018-10" db="UniProtKB">
        <authorList>
            <consortium name="EnsemblPlants"/>
        </authorList>
    </citation>
    <scope>IDENTIFICATION</scope>
</reference>
<dbReference type="Gramene" id="TraesCS3A03G0332600.1">
    <property type="protein sequence ID" value="TraesCS3A03G0332600.1.CDS"/>
    <property type="gene ID" value="TraesCS3A03G0332600"/>
</dbReference>
<dbReference type="Gramene" id="TraesSTA3A03G01350370.1">
    <property type="protein sequence ID" value="TraesSTA3A03G01350370.1"/>
    <property type="gene ID" value="TraesSTA3A03G01350370"/>
</dbReference>
<name>A0A3B6ED94_WHEAT</name>
<feature type="region of interest" description="Disordered" evidence="1">
    <location>
        <begin position="19"/>
        <end position="52"/>
    </location>
</feature>
<accession>A0A3B6ED94</accession>
<dbReference type="InterPro" id="IPR046533">
    <property type="entry name" value="DUF6598"/>
</dbReference>
<feature type="compositionally biased region" description="Acidic residues" evidence="1">
    <location>
        <begin position="98"/>
        <end position="107"/>
    </location>
</feature>
<dbReference type="GeneID" id="123060694"/>
<dbReference type="OMA" id="ELDPHDQ"/>
<feature type="domain" description="DUF6598" evidence="2">
    <location>
        <begin position="251"/>
        <end position="442"/>
    </location>
</feature>
<dbReference type="Proteomes" id="UP000019116">
    <property type="component" value="Chromosome 3A"/>
</dbReference>
<evidence type="ECO:0000259" key="2">
    <source>
        <dbReference type="Pfam" id="PF20241"/>
    </source>
</evidence>
<dbReference type="EnsemblPlants" id="TraesCS3A02G143600.1">
    <property type="protein sequence ID" value="TraesCS3A02G143600.1"/>
    <property type="gene ID" value="TraesCS3A02G143600"/>
</dbReference>
<gene>
    <name evidence="3" type="primary">LOC123060694</name>
</gene>
<evidence type="ECO:0000256" key="1">
    <source>
        <dbReference type="SAM" id="MobiDB-lite"/>
    </source>
</evidence>
<feature type="compositionally biased region" description="Acidic residues" evidence="1">
    <location>
        <begin position="126"/>
        <end position="139"/>
    </location>
</feature>
<dbReference type="PANTHER" id="PTHR33065">
    <property type="entry name" value="OS07G0486400 PROTEIN"/>
    <property type="match status" value="1"/>
</dbReference>
<dbReference type="Gramene" id="TraesJUL3A03G01370560.1">
    <property type="protein sequence ID" value="TraesJUL3A03G01370560.1"/>
    <property type="gene ID" value="TraesJUL3A03G01370560"/>
</dbReference>
<keyword evidence="4" id="KW-1185">Reference proteome</keyword>
<evidence type="ECO:0000313" key="4">
    <source>
        <dbReference type="Proteomes" id="UP000019116"/>
    </source>
</evidence>
<dbReference type="Pfam" id="PF20241">
    <property type="entry name" value="DUF6598"/>
    <property type="match status" value="1"/>
</dbReference>
<dbReference type="Gramene" id="TraesARI3A03G01378860.1">
    <property type="protein sequence ID" value="TraesARI3A03G01378860.1"/>
    <property type="gene ID" value="TraesARI3A03G01378860"/>
</dbReference>
<dbReference type="PANTHER" id="PTHR33065:SF121">
    <property type="entry name" value="DUF6598 DOMAIN-CONTAINING PROTEIN"/>
    <property type="match status" value="1"/>
</dbReference>
<proteinExistence type="predicted"/>
<dbReference type="Gramene" id="TraesCS3A02G143600.1">
    <property type="protein sequence ID" value="TraesCS3A02G143600.1"/>
    <property type="gene ID" value="TraesCS3A02G143600"/>
</dbReference>
<protein>
    <recommendedName>
        <fullName evidence="2">DUF6598 domain-containing protein</fullName>
    </recommendedName>
</protein>
<dbReference type="PaxDb" id="4565-Traes_3AS_EB8331940.1"/>
<dbReference type="Gramene" id="TraesSYM3A03G01380330.1">
    <property type="protein sequence ID" value="TraesSYM3A03G01380330.1"/>
    <property type="gene ID" value="TraesSYM3A03G01380330"/>
</dbReference>
<dbReference type="Gramene" id="TraesPARA_EIv1.0_0802580.1">
    <property type="protein sequence ID" value="TraesPARA_EIv1.0_0802580.1.CDS"/>
    <property type="gene ID" value="TraesPARA_EIv1.0_0802580"/>
</dbReference>